<protein>
    <submittedName>
        <fullName evidence="2">Cilia- and flagella-associated protein 221</fullName>
    </submittedName>
</protein>
<keyword evidence="2" id="KW-0282">Flagellum</keyword>
<organism evidence="2 3">
    <name type="scientific">Phytophthora boehmeriae</name>
    <dbReference type="NCBI Taxonomy" id="109152"/>
    <lineage>
        <taxon>Eukaryota</taxon>
        <taxon>Sar</taxon>
        <taxon>Stramenopiles</taxon>
        <taxon>Oomycota</taxon>
        <taxon>Peronosporomycetes</taxon>
        <taxon>Peronosporales</taxon>
        <taxon>Peronosporaceae</taxon>
        <taxon>Phytophthora</taxon>
    </lineage>
</organism>
<comment type="caution">
    <text evidence="2">The sequence shown here is derived from an EMBL/GenBank/DDBJ whole genome shotgun (WGS) entry which is preliminary data.</text>
</comment>
<dbReference type="GO" id="GO:0003341">
    <property type="term" value="P:cilium movement"/>
    <property type="evidence" value="ECO:0007669"/>
    <property type="project" value="InterPro"/>
</dbReference>
<dbReference type="EMBL" id="JAGDFL010000041">
    <property type="protein sequence ID" value="KAG7399957.1"/>
    <property type="molecule type" value="Genomic_DNA"/>
</dbReference>
<reference evidence="2" key="1">
    <citation type="submission" date="2021-02" db="EMBL/GenBank/DDBJ databases">
        <authorList>
            <person name="Palmer J.M."/>
        </authorList>
    </citation>
    <scope>NUCLEOTIDE SEQUENCE</scope>
    <source>
        <strain evidence="2">SCRP23</strain>
    </source>
</reference>
<dbReference type="PANTHER" id="PTHR46500">
    <property type="entry name" value="CILIA- AND FLAGELLA-ASSOCIATED PROTEIN 221"/>
    <property type="match status" value="1"/>
</dbReference>
<dbReference type="AlphaFoldDB" id="A0A8T1X1G8"/>
<feature type="compositionally biased region" description="Low complexity" evidence="1">
    <location>
        <begin position="253"/>
        <end position="264"/>
    </location>
</feature>
<feature type="compositionally biased region" description="Low complexity" evidence="1">
    <location>
        <begin position="17"/>
        <end position="28"/>
    </location>
</feature>
<gene>
    <name evidence="2" type="primary">PCDP1</name>
    <name evidence="2" type="ORF">PHYBOEH_007477</name>
</gene>
<evidence type="ECO:0000256" key="1">
    <source>
        <dbReference type="SAM" id="MobiDB-lite"/>
    </source>
</evidence>
<proteinExistence type="predicted"/>
<evidence type="ECO:0000313" key="3">
    <source>
        <dbReference type="Proteomes" id="UP000693981"/>
    </source>
</evidence>
<accession>A0A8T1X1G8</accession>
<evidence type="ECO:0000313" key="2">
    <source>
        <dbReference type="EMBL" id="KAG7399957.1"/>
    </source>
</evidence>
<keyword evidence="2" id="KW-0969">Cilium</keyword>
<feature type="compositionally biased region" description="Low complexity" evidence="1">
    <location>
        <begin position="276"/>
        <end position="286"/>
    </location>
</feature>
<feature type="region of interest" description="Disordered" evidence="1">
    <location>
        <begin position="1"/>
        <end position="33"/>
    </location>
</feature>
<feature type="compositionally biased region" description="Acidic residues" evidence="1">
    <location>
        <begin position="314"/>
        <end position="325"/>
    </location>
</feature>
<keyword evidence="3" id="KW-1185">Reference proteome</keyword>
<dbReference type="PANTHER" id="PTHR46500:SF1">
    <property type="entry name" value="CILIA- AND FLAGELLA-ASSOCIATED PROTEIN 221"/>
    <property type="match status" value="1"/>
</dbReference>
<dbReference type="GO" id="GO:0097729">
    <property type="term" value="C:9+2 motile cilium"/>
    <property type="evidence" value="ECO:0007669"/>
    <property type="project" value="TreeGrafter"/>
</dbReference>
<name>A0A8T1X1G8_9STRA</name>
<dbReference type="GO" id="GO:0044458">
    <property type="term" value="P:motile cilium assembly"/>
    <property type="evidence" value="ECO:0007669"/>
    <property type="project" value="TreeGrafter"/>
</dbReference>
<sequence length="334" mass="36473">MKSSRPASAEQRPLSPPSRSSASSAASPRPRRPTTDQILYAQPASLHFGGFELQRTMQQRVRVHNNSAKSVRFRYTFPTGRKGFRAAFASAERPSFVSAGLSEEIAVSFTPPADFQYYYDCIQVRCEEVAYGSSTDVVRSGSVLIPLHAYPMVNEVSFPTRMDFGVVPRGSCARRQVAITCSVPVEFEYELQITKPHPAFTVFPLSGSIPPRGEARIELEYRPTLYATANAEMELHVSQLGFVPRICMLAGSSSSTAGDAAVDTAEQKRRSPAPPSSEGKSGSQSESQKKTSEASTPRSSANTRSRKTPAEEGPQVDDDHEEEELEKASSSPKI</sequence>
<dbReference type="Pfam" id="PF14874">
    <property type="entry name" value="PapD-like"/>
    <property type="match status" value="1"/>
</dbReference>
<feature type="region of interest" description="Disordered" evidence="1">
    <location>
        <begin position="253"/>
        <end position="334"/>
    </location>
</feature>
<keyword evidence="2" id="KW-0966">Cell projection</keyword>
<dbReference type="OrthoDB" id="5538672at2759"/>
<dbReference type="InterPro" id="IPR029676">
    <property type="entry name" value="CFAP221"/>
</dbReference>
<dbReference type="Proteomes" id="UP000693981">
    <property type="component" value="Unassembled WGS sequence"/>
</dbReference>